<feature type="domain" description="C2H2-type" evidence="1">
    <location>
        <begin position="24"/>
        <end position="45"/>
    </location>
</feature>
<dbReference type="Proteomes" id="UP000008744">
    <property type="component" value="Unassembled WGS sequence"/>
</dbReference>
<name>B4H634_DROPE</name>
<gene>
    <name evidence="2" type="primary">Dper\GL24574</name>
    <name evidence="2" type="ORF">Dper_GL24574</name>
</gene>
<dbReference type="Gene3D" id="3.30.460.10">
    <property type="entry name" value="Beta Polymerase, domain 2"/>
    <property type="match status" value="1"/>
</dbReference>
<dbReference type="KEGG" id="dpe:6601217"/>
<dbReference type="AlphaFoldDB" id="B4H634"/>
<dbReference type="STRING" id="7234.B4H634"/>
<dbReference type="PANTHER" id="PTHR12271">
    <property type="entry name" value="POLY A POLYMERASE CID PAP -RELATED"/>
    <property type="match status" value="1"/>
</dbReference>
<dbReference type="PhylomeDB" id="B4H634"/>
<dbReference type="SUPFAM" id="SSF81301">
    <property type="entry name" value="Nucleotidyltransferase"/>
    <property type="match status" value="1"/>
</dbReference>
<dbReference type="Gene3D" id="1.10.1410.10">
    <property type="match status" value="1"/>
</dbReference>
<dbReference type="PROSITE" id="PS00028">
    <property type="entry name" value="ZINC_FINGER_C2H2_1"/>
    <property type="match status" value="1"/>
</dbReference>
<dbReference type="InterPro" id="IPR054708">
    <property type="entry name" value="MTPAP-like_central"/>
</dbReference>
<dbReference type="eggNOG" id="KOG2277">
    <property type="taxonomic scope" value="Eukaryota"/>
</dbReference>
<evidence type="ECO:0000313" key="3">
    <source>
        <dbReference type="Proteomes" id="UP000008744"/>
    </source>
</evidence>
<dbReference type="InterPro" id="IPR056628">
    <property type="entry name" value="Mkg_C"/>
</dbReference>
<dbReference type="Pfam" id="PF23712">
    <property type="entry name" value="Mkg_C"/>
    <property type="match status" value="1"/>
</dbReference>
<accession>B4H634</accession>
<dbReference type="EMBL" id="CH479212">
    <property type="protein sequence ID" value="EDW33251.1"/>
    <property type="molecule type" value="Genomic_DNA"/>
</dbReference>
<dbReference type="CDD" id="cd05402">
    <property type="entry name" value="NT_PAP_TUTase"/>
    <property type="match status" value="1"/>
</dbReference>
<dbReference type="SMR" id="B4H634"/>
<evidence type="ECO:0000313" key="2">
    <source>
        <dbReference type="EMBL" id="EDW33251.1"/>
    </source>
</evidence>
<dbReference type="Pfam" id="PF22600">
    <property type="entry name" value="MTPAP-like_central"/>
    <property type="match status" value="1"/>
</dbReference>
<dbReference type="GO" id="GO:0050265">
    <property type="term" value="F:RNA uridylyltransferase activity"/>
    <property type="evidence" value="ECO:0007669"/>
    <property type="project" value="TreeGrafter"/>
</dbReference>
<dbReference type="OrthoDB" id="419694at2759"/>
<dbReference type="InterPro" id="IPR043519">
    <property type="entry name" value="NT_sf"/>
</dbReference>
<protein>
    <submittedName>
        <fullName evidence="2">GL24574</fullName>
    </submittedName>
</protein>
<dbReference type="HOGENOM" id="CLU_405050_0_0_1"/>
<dbReference type="OMA" id="GPWNLGY"/>
<proteinExistence type="predicted"/>
<dbReference type="GO" id="GO:0031123">
    <property type="term" value="P:RNA 3'-end processing"/>
    <property type="evidence" value="ECO:0007669"/>
    <property type="project" value="TreeGrafter"/>
</dbReference>
<organism evidence="3">
    <name type="scientific">Drosophila persimilis</name>
    <name type="common">Fruit fly</name>
    <dbReference type="NCBI Taxonomy" id="7234"/>
    <lineage>
        <taxon>Eukaryota</taxon>
        <taxon>Metazoa</taxon>
        <taxon>Ecdysozoa</taxon>
        <taxon>Arthropoda</taxon>
        <taxon>Hexapoda</taxon>
        <taxon>Insecta</taxon>
        <taxon>Pterygota</taxon>
        <taxon>Neoptera</taxon>
        <taxon>Endopterygota</taxon>
        <taxon>Diptera</taxon>
        <taxon>Brachycera</taxon>
        <taxon>Muscomorpha</taxon>
        <taxon>Ephydroidea</taxon>
        <taxon>Drosophilidae</taxon>
        <taxon>Drosophila</taxon>
        <taxon>Sophophora</taxon>
    </lineage>
</organism>
<dbReference type="InterPro" id="IPR013087">
    <property type="entry name" value="Znf_C2H2_type"/>
</dbReference>
<sequence length="676" mass="77261">MLAPDRVPAETRAPGASAADMVFCTVCAAPFQTVTDCLAHELQKHKNTKNTQKKFRQKLSALTKQFASDQTQSERSKLQEALDKTSDGQYLETILNLYKADSIRLNRTFSHVRNCFEREEALQVKVFPFGSLVTGLALDDSDIDLYLESTNDQLSCPKRLFNKVLRLLHRSICFTDVTNIRHARVPIIRCKHQLTGLHIDINMSNPNSTYNSRFIRELMNREDKLHKLALFLKIWGKKLKVVRMGGMNSYCLLSLLLVNLQVRHLLPSIKELQTRTEPINVNGVNYAYSLELVPPLPAQMSTLELIGDFFAFCTSIDFETTLLSPFLGCAVDKVATLATPGGYPQYEEQLAAIQDAVGEAPEKFHMDRTVCVQDPFELQRNVARNISQTDFLYIRQCMVMAAQAFKNPELLADPKKLYDYLLFGLAEKMVAEKSLHRPTAAKKSKGNAIPTEQQIEKVLVPTEQHPEMTETENVEDQSRVSWDVPTCLPETKRTHLIFPSKNDLKSLRSVVLSEYIEHNRTIYYYWLLCYVDTIKNVLTEIFSLDLELEESNEPCYYKWLIRGTVDTWTGRVGKLLPGQPGQYFDIHKQQTVEMLKTRSGNPQQSVSLMGYFAMRATEDYKKLELCVEACPGHYNEMQRLGSITKLFKALKDLLSKYTFQEKLLKWDINSVRSVAT</sequence>
<reference evidence="2 3" key="1">
    <citation type="journal article" date="2007" name="Nature">
        <title>Evolution of genes and genomes on the Drosophila phylogeny.</title>
        <authorList>
            <consortium name="Drosophila 12 Genomes Consortium"/>
            <person name="Clark A.G."/>
            <person name="Eisen M.B."/>
            <person name="Smith D.R."/>
            <person name="Bergman C.M."/>
            <person name="Oliver B."/>
            <person name="Markow T.A."/>
            <person name="Kaufman T.C."/>
            <person name="Kellis M."/>
            <person name="Gelbart W."/>
            <person name="Iyer V.N."/>
            <person name="Pollard D.A."/>
            <person name="Sackton T.B."/>
            <person name="Larracuente A.M."/>
            <person name="Singh N.D."/>
            <person name="Abad J.P."/>
            <person name="Abt D.N."/>
            <person name="Adryan B."/>
            <person name="Aguade M."/>
            <person name="Akashi H."/>
            <person name="Anderson W.W."/>
            <person name="Aquadro C.F."/>
            <person name="Ardell D.H."/>
            <person name="Arguello R."/>
            <person name="Artieri C.G."/>
            <person name="Barbash D.A."/>
            <person name="Barker D."/>
            <person name="Barsanti P."/>
            <person name="Batterham P."/>
            <person name="Batzoglou S."/>
            <person name="Begun D."/>
            <person name="Bhutkar A."/>
            <person name="Blanco E."/>
            <person name="Bosak S.A."/>
            <person name="Bradley R.K."/>
            <person name="Brand A.D."/>
            <person name="Brent M.R."/>
            <person name="Brooks A.N."/>
            <person name="Brown R.H."/>
            <person name="Butlin R.K."/>
            <person name="Caggese C."/>
            <person name="Calvi B.R."/>
            <person name="Bernardo de Carvalho A."/>
            <person name="Caspi A."/>
            <person name="Castrezana S."/>
            <person name="Celniker S.E."/>
            <person name="Chang J.L."/>
            <person name="Chapple C."/>
            <person name="Chatterji S."/>
            <person name="Chinwalla A."/>
            <person name="Civetta A."/>
            <person name="Clifton S.W."/>
            <person name="Comeron J.M."/>
            <person name="Costello J.C."/>
            <person name="Coyne J.A."/>
            <person name="Daub J."/>
            <person name="David R.G."/>
            <person name="Delcher A.L."/>
            <person name="Delehaunty K."/>
            <person name="Do C.B."/>
            <person name="Ebling H."/>
            <person name="Edwards K."/>
            <person name="Eickbush T."/>
            <person name="Evans J.D."/>
            <person name="Filipski A."/>
            <person name="Findeiss S."/>
            <person name="Freyhult E."/>
            <person name="Fulton L."/>
            <person name="Fulton R."/>
            <person name="Garcia A.C."/>
            <person name="Gardiner A."/>
            <person name="Garfield D.A."/>
            <person name="Garvin B.E."/>
            <person name="Gibson G."/>
            <person name="Gilbert D."/>
            <person name="Gnerre S."/>
            <person name="Godfrey J."/>
            <person name="Good R."/>
            <person name="Gotea V."/>
            <person name="Gravely B."/>
            <person name="Greenberg A.J."/>
            <person name="Griffiths-Jones S."/>
            <person name="Gross S."/>
            <person name="Guigo R."/>
            <person name="Gustafson E.A."/>
            <person name="Haerty W."/>
            <person name="Hahn M.W."/>
            <person name="Halligan D.L."/>
            <person name="Halpern A.L."/>
            <person name="Halter G.M."/>
            <person name="Han M.V."/>
            <person name="Heger A."/>
            <person name="Hillier L."/>
            <person name="Hinrichs A.S."/>
            <person name="Holmes I."/>
            <person name="Hoskins R.A."/>
            <person name="Hubisz M.J."/>
            <person name="Hultmark D."/>
            <person name="Huntley M.A."/>
            <person name="Jaffe D.B."/>
            <person name="Jagadeeshan S."/>
            <person name="Jeck W.R."/>
            <person name="Johnson J."/>
            <person name="Jones C.D."/>
            <person name="Jordan W.C."/>
            <person name="Karpen G.H."/>
            <person name="Kataoka E."/>
            <person name="Keightley P.D."/>
            <person name="Kheradpour P."/>
            <person name="Kirkness E.F."/>
            <person name="Koerich L.B."/>
            <person name="Kristiansen K."/>
            <person name="Kudrna D."/>
            <person name="Kulathinal R.J."/>
            <person name="Kumar S."/>
            <person name="Kwok R."/>
            <person name="Lander E."/>
            <person name="Langley C.H."/>
            <person name="Lapoint R."/>
            <person name="Lazzaro B.P."/>
            <person name="Lee S.J."/>
            <person name="Levesque L."/>
            <person name="Li R."/>
            <person name="Lin C.F."/>
            <person name="Lin M.F."/>
            <person name="Lindblad-Toh K."/>
            <person name="Llopart A."/>
            <person name="Long M."/>
            <person name="Low L."/>
            <person name="Lozovsky E."/>
            <person name="Lu J."/>
            <person name="Luo M."/>
            <person name="Machado C.A."/>
            <person name="Makalowski W."/>
            <person name="Marzo M."/>
            <person name="Matsuda M."/>
            <person name="Matzkin L."/>
            <person name="McAllister B."/>
            <person name="McBride C.S."/>
            <person name="McKernan B."/>
            <person name="McKernan K."/>
            <person name="Mendez-Lago M."/>
            <person name="Minx P."/>
            <person name="Mollenhauer M.U."/>
            <person name="Montooth K."/>
            <person name="Mount S.M."/>
            <person name="Mu X."/>
            <person name="Myers E."/>
            <person name="Negre B."/>
            <person name="Newfeld S."/>
            <person name="Nielsen R."/>
            <person name="Noor M.A."/>
            <person name="O'Grady P."/>
            <person name="Pachter L."/>
            <person name="Papaceit M."/>
            <person name="Parisi M.J."/>
            <person name="Parisi M."/>
            <person name="Parts L."/>
            <person name="Pedersen J.S."/>
            <person name="Pesole G."/>
            <person name="Phillippy A.M."/>
            <person name="Ponting C.P."/>
            <person name="Pop M."/>
            <person name="Porcelli D."/>
            <person name="Powell J.R."/>
            <person name="Prohaska S."/>
            <person name="Pruitt K."/>
            <person name="Puig M."/>
            <person name="Quesneville H."/>
            <person name="Ram K.R."/>
            <person name="Rand D."/>
            <person name="Rasmussen M.D."/>
            <person name="Reed L.K."/>
            <person name="Reenan R."/>
            <person name="Reily A."/>
            <person name="Remington K.A."/>
            <person name="Rieger T.T."/>
            <person name="Ritchie M.G."/>
            <person name="Robin C."/>
            <person name="Rogers Y.H."/>
            <person name="Rohde C."/>
            <person name="Rozas J."/>
            <person name="Rubenfield M.J."/>
            <person name="Ruiz A."/>
            <person name="Russo S."/>
            <person name="Salzberg S.L."/>
            <person name="Sanchez-Gracia A."/>
            <person name="Saranga D.J."/>
            <person name="Sato H."/>
            <person name="Schaeffer S.W."/>
            <person name="Schatz M.C."/>
            <person name="Schlenke T."/>
            <person name="Schwartz R."/>
            <person name="Segarra C."/>
            <person name="Singh R.S."/>
            <person name="Sirot L."/>
            <person name="Sirota M."/>
            <person name="Sisneros N.B."/>
            <person name="Smith C.D."/>
            <person name="Smith T.F."/>
            <person name="Spieth J."/>
            <person name="Stage D.E."/>
            <person name="Stark A."/>
            <person name="Stephan W."/>
            <person name="Strausberg R.L."/>
            <person name="Strempel S."/>
            <person name="Sturgill D."/>
            <person name="Sutton G."/>
            <person name="Sutton G.G."/>
            <person name="Tao W."/>
            <person name="Teichmann S."/>
            <person name="Tobari Y.N."/>
            <person name="Tomimura Y."/>
            <person name="Tsolas J.M."/>
            <person name="Valente V.L."/>
            <person name="Venter E."/>
            <person name="Venter J.C."/>
            <person name="Vicario S."/>
            <person name="Vieira F.G."/>
            <person name="Vilella A.J."/>
            <person name="Villasante A."/>
            <person name="Walenz B."/>
            <person name="Wang J."/>
            <person name="Wasserman M."/>
            <person name="Watts T."/>
            <person name="Wilson D."/>
            <person name="Wilson R.K."/>
            <person name="Wing R.A."/>
            <person name="Wolfner M.F."/>
            <person name="Wong A."/>
            <person name="Wong G.K."/>
            <person name="Wu C.I."/>
            <person name="Wu G."/>
            <person name="Yamamoto D."/>
            <person name="Yang H.P."/>
            <person name="Yang S.P."/>
            <person name="Yorke J.A."/>
            <person name="Yoshida K."/>
            <person name="Zdobnov E."/>
            <person name="Zhang P."/>
            <person name="Zhang Y."/>
            <person name="Zimin A.V."/>
            <person name="Baldwin J."/>
            <person name="Abdouelleil A."/>
            <person name="Abdulkadir J."/>
            <person name="Abebe A."/>
            <person name="Abera B."/>
            <person name="Abreu J."/>
            <person name="Acer S.C."/>
            <person name="Aftuck L."/>
            <person name="Alexander A."/>
            <person name="An P."/>
            <person name="Anderson E."/>
            <person name="Anderson S."/>
            <person name="Arachi H."/>
            <person name="Azer M."/>
            <person name="Bachantsang P."/>
            <person name="Barry A."/>
            <person name="Bayul T."/>
            <person name="Berlin A."/>
            <person name="Bessette D."/>
            <person name="Bloom T."/>
            <person name="Blye J."/>
            <person name="Boguslavskiy L."/>
            <person name="Bonnet C."/>
            <person name="Boukhgalter B."/>
            <person name="Bourzgui I."/>
            <person name="Brown A."/>
            <person name="Cahill P."/>
            <person name="Channer S."/>
            <person name="Cheshatsang Y."/>
            <person name="Chuda L."/>
            <person name="Citroen M."/>
            <person name="Collymore A."/>
            <person name="Cooke P."/>
            <person name="Costello M."/>
            <person name="D'Aco K."/>
            <person name="Daza R."/>
            <person name="De Haan G."/>
            <person name="DeGray S."/>
            <person name="DeMaso C."/>
            <person name="Dhargay N."/>
            <person name="Dooley K."/>
            <person name="Dooley E."/>
            <person name="Doricent M."/>
            <person name="Dorje P."/>
            <person name="Dorjee K."/>
            <person name="Dupes A."/>
            <person name="Elong R."/>
            <person name="Falk J."/>
            <person name="Farina A."/>
            <person name="Faro S."/>
            <person name="Ferguson D."/>
            <person name="Fisher S."/>
            <person name="Foley C.D."/>
            <person name="Franke A."/>
            <person name="Friedrich D."/>
            <person name="Gadbois L."/>
            <person name="Gearin G."/>
            <person name="Gearin C.R."/>
            <person name="Giannoukos G."/>
            <person name="Goode T."/>
            <person name="Graham J."/>
            <person name="Grandbois E."/>
            <person name="Grewal S."/>
            <person name="Gyaltsen K."/>
            <person name="Hafez N."/>
            <person name="Hagos B."/>
            <person name="Hall J."/>
            <person name="Henson C."/>
            <person name="Hollinger A."/>
            <person name="Honan T."/>
            <person name="Huard M.D."/>
            <person name="Hughes L."/>
            <person name="Hurhula B."/>
            <person name="Husby M.E."/>
            <person name="Kamat A."/>
            <person name="Kanga B."/>
            <person name="Kashin S."/>
            <person name="Khazanovich D."/>
            <person name="Kisner P."/>
            <person name="Lance K."/>
            <person name="Lara M."/>
            <person name="Lee W."/>
            <person name="Lennon N."/>
            <person name="Letendre F."/>
            <person name="LeVine R."/>
            <person name="Lipovsky A."/>
            <person name="Liu X."/>
            <person name="Liu J."/>
            <person name="Liu S."/>
            <person name="Lokyitsang T."/>
            <person name="Lokyitsang Y."/>
            <person name="Lubonja R."/>
            <person name="Lui A."/>
            <person name="MacDonald P."/>
            <person name="Magnisalis V."/>
            <person name="Maru K."/>
            <person name="Matthews C."/>
            <person name="McCusker W."/>
            <person name="McDonough S."/>
            <person name="Mehta T."/>
            <person name="Meldrim J."/>
            <person name="Meneus L."/>
            <person name="Mihai O."/>
            <person name="Mihalev A."/>
            <person name="Mihova T."/>
            <person name="Mittelman R."/>
            <person name="Mlenga V."/>
            <person name="Montmayeur A."/>
            <person name="Mulrain L."/>
            <person name="Navidi A."/>
            <person name="Naylor J."/>
            <person name="Negash T."/>
            <person name="Nguyen T."/>
            <person name="Nguyen N."/>
            <person name="Nicol R."/>
            <person name="Norbu C."/>
            <person name="Norbu N."/>
            <person name="Novod N."/>
            <person name="O'Neill B."/>
            <person name="Osman S."/>
            <person name="Markiewicz E."/>
            <person name="Oyono O.L."/>
            <person name="Patti C."/>
            <person name="Phunkhang P."/>
            <person name="Pierre F."/>
            <person name="Priest M."/>
            <person name="Raghuraman S."/>
            <person name="Rege F."/>
            <person name="Reyes R."/>
            <person name="Rise C."/>
            <person name="Rogov P."/>
            <person name="Ross K."/>
            <person name="Ryan E."/>
            <person name="Settipalli S."/>
            <person name="Shea T."/>
            <person name="Sherpa N."/>
            <person name="Shi L."/>
            <person name="Shih D."/>
            <person name="Sparrow T."/>
            <person name="Spaulding J."/>
            <person name="Stalker J."/>
            <person name="Stange-Thomann N."/>
            <person name="Stavropoulos S."/>
            <person name="Stone C."/>
            <person name="Strader C."/>
            <person name="Tesfaye S."/>
            <person name="Thomson T."/>
            <person name="Thoulutsang Y."/>
            <person name="Thoulutsang D."/>
            <person name="Topham K."/>
            <person name="Topping I."/>
            <person name="Tsamla T."/>
            <person name="Vassiliev H."/>
            <person name="Vo A."/>
            <person name="Wangchuk T."/>
            <person name="Wangdi T."/>
            <person name="Weiand M."/>
            <person name="Wilkinson J."/>
            <person name="Wilson A."/>
            <person name="Yadav S."/>
            <person name="Young G."/>
            <person name="Yu Q."/>
            <person name="Zembek L."/>
            <person name="Zhong D."/>
            <person name="Zimmer A."/>
            <person name="Zwirko Z."/>
            <person name="Jaffe D.B."/>
            <person name="Alvarez P."/>
            <person name="Brockman W."/>
            <person name="Butler J."/>
            <person name="Chin C."/>
            <person name="Gnerre S."/>
            <person name="Grabherr M."/>
            <person name="Kleber M."/>
            <person name="Mauceli E."/>
            <person name="MacCallum I."/>
        </authorList>
    </citation>
    <scope>NUCLEOTIDE SEQUENCE [LARGE SCALE GENOMIC DNA]</scope>
    <source>
        <strain evidence="3">MSH-3 / Tucson 14011-0111.49</strain>
    </source>
</reference>
<evidence type="ECO:0000259" key="1">
    <source>
        <dbReference type="PROSITE" id="PS00028"/>
    </source>
</evidence>
<dbReference type="SUPFAM" id="SSF81631">
    <property type="entry name" value="PAP/OAS1 substrate-binding domain"/>
    <property type="match status" value="1"/>
</dbReference>
<keyword evidence="3" id="KW-1185">Reference proteome</keyword>
<dbReference type="PANTHER" id="PTHR12271:SF138">
    <property type="entry name" value="GH05885P"/>
    <property type="match status" value="1"/>
</dbReference>